<evidence type="ECO:0000313" key="2">
    <source>
        <dbReference type="Proteomes" id="UP000262538"/>
    </source>
</evidence>
<organism evidence="1 2">
    <name type="scientific">Microbispora triticiradicis</name>
    <dbReference type="NCBI Taxonomy" id="2200763"/>
    <lineage>
        <taxon>Bacteria</taxon>
        <taxon>Bacillati</taxon>
        <taxon>Actinomycetota</taxon>
        <taxon>Actinomycetes</taxon>
        <taxon>Streptosporangiales</taxon>
        <taxon>Streptosporangiaceae</taxon>
        <taxon>Microbispora</taxon>
    </lineage>
</organism>
<dbReference type="Gene3D" id="3.40.50.150">
    <property type="entry name" value="Vaccinia Virus protein VP39"/>
    <property type="match status" value="1"/>
</dbReference>
<dbReference type="RefSeq" id="WP_117410119.1">
    <property type="nucleotide sequence ID" value="NZ_QFZU02000192.1"/>
</dbReference>
<comment type="caution">
    <text evidence="1">The sequence shown here is derived from an EMBL/GenBank/DDBJ whole genome shotgun (WGS) entry which is preliminary data.</text>
</comment>
<dbReference type="EMBL" id="QFZU02000192">
    <property type="protein sequence ID" value="RGA00722.1"/>
    <property type="molecule type" value="Genomic_DNA"/>
</dbReference>
<protein>
    <recommendedName>
        <fullName evidence="3">Class I SAM-dependent methyltransferase</fullName>
    </recommendedName>
</protein>
<accession>A0ABX9LAA4</accession>
<proteinExistence type="predicted"/>
<keyword evidence="2" id="KW-1185">Reference proteome</keyword>
<evidence type="ECO:0008006" key="3">
    <source>
        <dbReference type="Google" id="ProtNLM"/>
    </source>
</evidence>
<sequence length="225" mass="24506">MQLDEGVTDIAAGDGCYTSSLSAPGVVVDFLELLRVYERNPVLEIGTGTGWTAALLSHRAGEGNVVIRRGRQVGPRRRGGQSREGGIIVFPGCGHGASYMMLREQRPPGGEYGSGHRESRATAEPRRILDAGVGLDVAIAGLMPGVSATAKQGEPYELTLWSGESAAHISGEEVTQYGDRNLWDELEDVFLRWIEWGSPDRTRFGLTVTTEGQHVWLDRPDNVFR</sequence>
<gene>
    <name evidence="1" type="ORF">DI270_033020</name>
</gene>
<reference evidence="1 2" key="1">
    <citation type="submission" date="2018-08" db="EMBL/GenBank/DDBJ databases">
        <title>Microbispora. triticiradicis sp. nov., a novel actinomycete isolated from the root of wheat (Triticum aestivum L.)).</title>
        <authorList>
            <person name="Han C."/>
        </authorList>
    </citation>
    <scope>NUCLEOTIDE SEQUENCE [LARGE SCALE GENOMIC DNA]</scope>
    <source>
        <strain evidence="1 2">NEAU-HRDPA2-9</strain>
    </source>
</reference>
<name>A0ABX9LAA4_9ACTN</name>
<dbReference type="SUPFAM" id="SSF53335">
    <property type="entry name" value="S-adenosyl-L-methionine-dependent methyltransferases"/>
    <property type="match status" value="1"/>
</dbReference>
<dbReference type="Pfam" id="PF01135">
    <property type="entry name" value="PCMT"/>
    <property type="match status" value="1"/>
</dbReference>
<dbReference type="InterPro" id="IPR029063">
    <property type="entry name" value="SAM-dependent_MTases_sf"/>
</dbReference>
<evidence type="ECO:0000313" key="1">
    <source>
        <dbReference type="EMBL" id="RGA00722.1"/>
    </source>
</evidence>
<dbReference type="Proteomes" id="UP000262538">
    <property type="component" value="Unassembled WGS sequence"/>
</dbReference>